<evidence type="ECO:0000256" key="3">
    <source>
        <dbReference type="ARBA" id="ARBA00023125"/>
    </source>
</evidence>
<sequence>MDIVLSMRVFVRIVETGSLTRASESIGLTTPRVSTLLRTLEQHLGGKLLNRTTRSLSLTEDGDAYYQRCVCVLREIDEMEGLVSGAIRSPRGRLRVNLPPAMAKHVVIPALPAFVADYPDIAVELGVTDRQVDLVADGVDCVVRIGALDDSGLVAKRIGSMSTCTCASPGYLAKHGIPQDVADLGAHLAVNYVSSDTGRQRVWDYVVDGELRTVPMRGAVAVNDADAGVVCALAGLGLVKTSVYLVERWLAAGTLQEVLPGFNAPPRPISVVYAPHRHVPQKLKVFVDWLAALYAANPALQGRRR</sequence>
<evidence type="ECO:0000256" key="1">
    <source>
        <dbReference type="ARBA" id="ARBA00009437"/>
    </source>
</evidence>
<dbReference type="InterPro" id="IPR058163">
    <property type="entry name" value="LysR-type_TF_proteobact-type"/>
</dbReference>
<protein>
    <submittedName>
        <fullName evidence="6">LysR family transcriptional regulator</fullName>
    </submittedName>
</protein>
<evidence type="ECO:0000313" key="7">
    <source>
        <dbReference type="Proteomes" id="UP000217994"/>
    </source>
</evidence>
<evidence type="ECO:0000259" key="5">
    <source>
        <dbReference type="PROSITE" id="PS50931"/>
    </source>
</evidence>
<dbReference type="SUPFAM" id="SSF46785">
    <property type="entry name" value="Winged helix' DNA-binding domain"/>
    <property type="match status" value="1"/>
</dbReference>
<dbReference type="InterPro" id="IPR005119">
    <property type="entry name" value="LysR_subst-bd"/>
</dbReference>
<feature type="domain" description="HTH lysR-type" evidence="5">
    <location>
        <begin position="1"/>
        <end position="59"/>
    </location>
</feature>
<dbReference type="FunFam" id="3.40.190.290:FF:000001">
    <property type="entry name" value="Transcriptional regulator, LysR family"/>
    <property type="match status" value="1"/>
</dbReference>
<organism evidence="6 7">
    <name type="scientific">Burkholderia ubonensis subsp. mesacidophila</name>
    <dbReference type="NCBI Taxonomy" id="265293"/>
    <lineage>
        <taxon>Bacteria</taxon>
        <taxon>Pseudomonadati</taxon>
        <taxon>Pseudomonadota</taxon>
        <taxon>Betaproteobacteria</taxon>
        <taxon>Burkholderiales</taxon>
        <taxon>Burkholderiaceae</taxon>
        <taxon>Burkholderia</taxon>
        <taxon>Burkholderia cepacia complex</taxon>
    </lineage>
</organism>
<evidence type="ECO:0000313" key="6">
    <source>
        <dbReference type="EMBL" id="PCE33451.1"/>
    </source>
</evidence>
<dbReference type="EMBL" id="MTZU01000013">
    <property type="protein sequence ID" value="PCE33451.1"/>
    <property type="molecule type" value="Genomic_DNA"/>
</dbReference>
<keyword evidence="3" id="KW-0238">DNA-binding</keyword>
<dbReference type="Pfam" id="PF03466">
    <property type="entry name" value="LysR_substrate"/>
    <property type="match status" value="1"/>
</dbReference>
<dbReference type="Gene3D" id="3.40.190.290">
    <property type="match status" value="1"/>
</dbReference>
<dbReference type="PANTHER" id="PTHR30537:SF72">
    <property type="entry name" value="LYSR FAMILY TRANSCRIPTIONAL REGULATOR"/>
    <property type="match status" value="1"/>
</dbReference>
<comment type="caution">
    <text evidence="6">The sequence shown here is derived from an EMBL/GenBank/DDBJ whole genome shotgun (WGS) entry which is preliminary data.</text>
</comment>
<keyword evidence="4" id="KW-0804">Transcription</keyword>
<accession>A0A2A4FJA5</accession>
<dbReference type="FunFam" id="1.10.10.10:FF:000001">
    <property type="entry name" value="LysR family transcriptional regulator"/>
    <property type="match status" value="1"/>
</dbReference>
<dbReference type="Gene3D" id="1.10.10.10">
    <property type="entry name" value="Winged helix-like DNA-binding domain superfamily/Winged helix DNA-binding domain"/>
    <property type="match status" value="1"/>
</dbReference>
<dbReference type="PROSITE" id="PS50931">
    <property type="entry name" value="HTH_LYSR"/>
    <property type="match status" value="1"/>
</dbReference>
<reference evidence="6 7" key="1">
    <citation type="submission" date="2017-01" db="EMBL/GenBank/DDBJ databases">
        <title>Whole-Genome Shotgun Sequencing of Two beta-Proteobacterial Species in Search of the Bulgecin Biosynthetic Cluster.</title>
        <authorList>
            <person name="Horsman M.E."/>
            <person name="Marous D.R."/>
            <person name="Li R."/>
            <person name="Oliver R.A."/>
            <person name="Byun B."/>
            <person name="Emrich S.J."/>
            <person name="Boggess B."/>
            <person name="Townsend C.A."/>
            <person name="Mobashery S."/>
        </authorList>
    </citation>
    <scope>NUCLEOTIDE SEQUENCE [LARGE SCALE GENOMIC DNA]</scope>
    <source>
        <strain evidence="6 7">ATCC 31433</strain>
    </source>
</reference>
<dbReference type="GO" id="GO:0043565">
    <property type="term" value="F:sequence-specific DNA binding"/>
    <property type="evidence" value="ECO:0007669"/>
    <property type="project" value="TreeGrafter"/>
</dbReference>
<dbReference type="RefSeq" id="WP_084908319.1">
    <property type="nucleotide sequence ID" value="NZ_CP020738.1"/>
</dbReference>
<dbReference type="GO" id="GO:0006351">
    <property type="term" value="P:DNA-templated transcription"/>
    <property type="evidence" value="ECO:0007669"/>
    <property type="project" value="TreeGrafter"/>
</dbReference>
<name>A0A2A4FJA5_9BURK</name>
<dbReference type="PANTHER" id="PTHR30537">
    <property type="entry name" value="HTH-TYPE TRANSCRIPTIONAL REGULATOR"/>
    <property type="match status" value="1"/>
</dbReference>
<dbReference type="GeneID" id="69004370"/>
<dbReference type="InterPro" id="IPR000847">
    <property type="entry name" value="LysR_HTH_N"/>
</dbReference>
<evidence type="ECO:0000256" key="2">
    <source>
        <dbReference type="ARBA" id="ARBA00023015"/>
    </source>
</evidence>
<dbReference type="InterPro" id="IPR036390">
    <property type="entry name" value="WH_DNA-bd_sf"/>
</dbReference>
<dbReference type="InterPro" id="IPR036388">
    <property type="entry name" value="WH-like_DNA-bd_sf"/>
</dbReference>
<dbReference type="CDD" id="cd08472">
    <property type="entry name" value="PBP2_CrgA_like_3"/>
    <property type="match status" value="1"/>
</dbReference>
<gene>
    <name evidence="6" type="ORF">BZL54_04310</name>
</gene>
<dbReference type="AlphaFoldDB" id="A0A2A4FJA5"/>
<dbReference type="GO" id="GO:0003700">
    <property type="term" value="F:DNA-binding transcription factor activity"/>
    <property type="evidence" value="ECO:0007669"/>
    <property type="project" value="InterPro"/>
</dbReference>
<keyword evidence="2" id="KW-0805">Transcription regulation</keyword>
<dbReference type="Proteomes" id="UP000217994">
    <property type="component" value="Unassembled WGS sequence"/>
</dbReference>
<dbReference type="Pfam" id="PF00126">
    <property type="entry name" value="HTH_1"/>
    <property type="match status" value="1"/>
</dbReference>
<comment type="similarity">
    <text evidence="1">Belongs to the LysR transcriptional regulatory family.</text>
</comment>
<evidence type="ECO:0000256" key="4">
    <source>
        <dbReference type="ARBA" id="ARBA00023163"/>
    </source>
</evidence>
<dbReference type="SUPFAM" id="SSF53850">
    <property type="entry name" value="Periplasmic binding protein-like II"/>
    <property type="match status" value="1"/>
</dbReference>
<proteinExistence type="inferred from homology"/>